<evidence type="ECO:0000256" key="1">
    <source>
        <dbReference type="ARBA" id="ARBA00005354"/>
    </source>
</evidence>
<keyword evidence="7" id="KW-0677">Repeat</keyword>
<evidence type="ECO:0000256" key="7">
    <source>
        <dbReference type="ARBA" id="ARBA00022737"/>
    </source>
</evidence>
<evidence type="ECO:0000256" key="4">
    <source>
        <dbReference type="ARBA" id="ARBA00022553"/>
    </source>
</evidence>
<evidence type="ECO:0000256" key="3">
    <source>
        <dbReference type="ARBA" id="ARBA00022527"/>
    </source>
</evidence>
<keyword evidence="10" id="KW-0106">Calcium</keyword>
<dbReference type="PROSITE" id="PS50011">
    <property type="entry name" value="PROTEIN_KINASE_DOM"/>
    <property type="match status" value="1"/>
</dbReference>
<evidence type="ECO:0000256" key="5">
    <source>
        <dbReference type="ARBA" id="ARBA00022679"/>
    </source>
</evidence>
<accession>A0A061FLK5</accession>
<dbReference type="PROSITE" id="PS00108">
    <property type="entry name" value="PROTEIN_KINASE_ST"/>
    <property type="match status" value="1"/>
</dbReference>
<dbReference type="OMA" id="SHPWICH"/>
<dbReference type="InterPro" id="IPR017441">
    <property type="entry name" value="Protein_kinase_ATP_BS"/>
</dbReference>
<keyword evidence="4" id="KW-0597">Phosphoprotein</keyword>
<dbReference type="PANTHER" id="PTHR24349">
    <property type="entry name" value="SERINE/THREONINE-PROTEIN KINASE"/>
    <property type="match status" value="1"/>
</dbReference>
<dbReference type="GO" id="GO:0046872">
    <property type="term" value="F:metal ion binding"/>
    <property type="evidence" value="ECO:0007669"/>
    <property type="project" value="UniProtKB-KW"/>
</dbReference>
<dbReference type="eggNOG" id="KOG0032">
    <property type="taxonomic scope" value="Eukaryota"/>
</dbReference>
<dbReference type="Gene3D" id="3.30.200.20">
    <property type="entry name" value="Phosphorylase Kinase, domain 1"/>
    <property type="match status" value="1"/>
</dbReference>
<keyword evidence="6" id="KW-0479">Metal-binding</keyword>
<dbReference type="GO" id="GO:0004683">
    <property type="term" value="F:calcium/calmodulin-dependent protein kinase activity"/>
    <property type="evidence" value="ECO:0000318"/>
    <property type="project" value="GO_Central"/>
</dbReference>
<dbReference type="CDD" id="cd05117">
    <property type="entry name" value="STKc_CAMK"/>
    <property type="match status" value="1"/>
</dbReference>
<dbReference type="GO" id="GO:0005516">
    <property type="term" value="F:calmodulin binding"/>
    <property type="evidence" value="ECO:0000318"/>
    <property type="project" value="GO_Central"/>
</dbReference>
<comment type="similarity">
    <text evidence="1">Belongs to the protein kinase superfamily. CAMK Ser/Thr protein kinase family. CaMK subfamily.</text>
</comment>
<dbReference type="InterPro" id="IPR000719">
    <property type="entry name" value="Prot_kinase_dom"/>
</dbReference>
<name>A0A061FLK5_THECC</name>
<keyword evidence="9 18" id="KW-0418">Kinase</keyword>
<evidence type="ECO:0000256" key="15">
    <source>
        <dbReference type="PROSITE-ProRule" id="PRU10141"/>
    </source>
</evidence>
<dbReference type="HOGENOM" id="CLU_000288_63_0_1"/>
<dbReference type="GO" id="GO:0035556">
    <property type="term" value="P:intracellular signal transduction"/>
    <property type="evidence" value="ECO:0000318"/>
    <property type="project" value="GO_Central"/>
</dbReference>
<feature type="binding site" evidence="15">
    <location>
        <position position="95"/>
    </location>
    <ligand>
        <name>ATP</name>
        <dbReference type="ChEBI" id="CHEBI:30616"/>
    </ligand>
</feature>
<dbReference type="Gene3D" id="1.10.510.10">
    <property type="entry name" value="Transferase(Phosphotransferase) domain 1"/>
    <property type="match status" value="1"/>
</dbReference>
<comment type="catalytic activity">
    <reaction evidence="13">
        <text>L-threonyl-[protein] + ATP = O-phospho-L-threonyl-[protein] + ADP + H(+)</text>
        <dbReference type="Rhea" id="RHEA:46608"/>
        <dbReference type="Rhea" id="RHEA-COMP:11060"/>
        <dbReference type="Rhea" id="RHEA-COMP:11605"/>
        <dbReference type="ChEBI" id="CHEBI:15378"/>
        <dbReference type="ChEBI" id="CHEBI:30013"/>
        <dbReference type="ChEBI" id="CHEBI:30616"/>
        <dbReference type="ChEBI" id="CHEBI:61977"/>
        <dbReference type="ChEBI" id="CHEBI:456216"/>
        <dbReference type="EC" id="2.7.11.1"/>
    </reaction>
</comment>
<keyword evidence="19" id="KW-1185">Reference proteome</keyword>
<evidence type="ECO:0000256" key="9">
    <source>
        <dbReference type="ARBA" id="ARBA00022777"/>
    </source>
</evidence>
<evidence type="ECO:0000256" key="2">
    <source>
        <dbReference type="ARBA" id="ARBA00012513"/>
    </source>
</evidence>
<dbReference type="InParanoid" id="A0A061FLK5"/>
<evidence type="ECO:0000256" key="14">
    <source>
        <dbReference type="ARBA" id="ARBA00048679"/>
    </source>
</evidence>
<evidence type="ECO:0000259" key="17">
    <source>
        <dbReference type="PROSITE" id="PS50011"/>
    </source>
</evidence>
<protein>
    <recommendedName>
        <fullName evidence="2">non-specific serine/threonine protein kinase</fullName>
        <ecNumber evidence="2">2.7.11.1</ecNumber>
    </recommendedName>
</protein>
<evidence type="ECO:0000256" key="12">
    <source>
        <dbReference type="ARBA" id="ARBA00024334"/>
    </source>
</evidence>
<dbReference type="InterPro" id="IPR050205">
    <property type="entry name" value="CDPK_Ser/Thr_kinases"/>
</dbReference>
<dbReference type="InterPro" id="IPR011009">
    <property type="entry name" value="Kinase-like_dom_sf"/>
</dbReference>
<gene>
    <name evidence="18" type="ORF">TCM_042502</name>
</gene>
<evidence type="ECO:0000256" key="8">
    <source>
        <dbReference type="ARBA" id="ARBA00022741"/>
    </source>
</evidence>
<dbReference type="SUPFAM" id="SSF56112">
    <property type="entry name" value="Protein kinase-like (PK-like)"/>
    <property type="match status" value="1"/>
</dbReference>
<dbReference type="STRING" id="3641.A0A061FLK5"/>
<evidence type="ECO:0000256" key="6">
    <source>
        <dbReference type="ARBA" id="ARBA00022723"/>
    </source>
</evidence>
<evidence type="ECO:0000313" key="19">
    <source>
        <dbReference type="Proteomes" id="UP000026915"/>
    </source>
</evidence>
<evidence type="ECO:0000256" key="16">
    <source>
        <dbReference type="RuleBase" id="RU000304"/>
    </source>
</evidence>
<dbReference type="EMBL" id="CM001888">
    <property type="protein sequence ID" value="EOY17783.1"/>
    <property type="molecule type" value="Genomic_DNA"/>
</dbReference>
<dbReference type="PROSITE" id="PS00107">
    <property type="entry name" value="PROTEIN_KINASE_ATP"/>
    <property type="match status" value="1"/>
</dbReference>
<feature type="domain" description="Protein kinase" evidence="17">
    <location>
        <begin position="66"/>
        <end position="327"/>
    </location>
</feature>
<evidence type="ECO:0000256" key="10">
    <source>
        <dbReference type="ARBA" id="ARBA00022837"/>
    </source>
</evidence>
<keyword evidence="5" id="KW-0808">Transferase</keyword>
<dbReference type="GO" id="GO:0005634">
    <property type="term" value="C:nucleus"/>
    <property type="evidence" value="ECO:0000318"/>
    <property type="project" value="GO_Central"/>
</dbReference>
<evidence type="ECO:0000313" key="18">
    <source>
        <dbReference type="EMBL" id="EOY17783.1"/>
    </source>
</evidence>
<dbReference type="FunFam" id="3.30.200.20:FF:000004">
    <property type="entry name" value="Calcium-dependent protein kinase 1"/>
    <property type="match status" value="1"/>
</dbReference>
<sequence>MGNTCIGSLLGDKFDDQIQDCSSNSNCNFPQILVYPDLVFPSRKETIGDKACTILDHETPNVHKLYTFGRELGRGSTGTTYSCTEIATGIRYACKSIPKSNLKFDQQVEDVRREIKVLQHLSGQKHVVTIKGAYEDSLCIHIVMELCCGGELYDLIKERAYFSEREAAELIKIVVGVVETCHSLGVMHRDLKPENFVLVNKDDVFSLKAVDFGFSVFFKPGQVFSDSAGSLYYAAPEILLNENYGPEADIWSAGVILFVLLSGGMLPFEAETEKEMLDMVLEGQVLDFESEPWPQRSDSAKDLVRKMLCSQPSERLTAKEVRSHPWICHNGFLDEELDSALLPDEEKFPAMKLHRD</sequence>
<evidence type="ECO:0000256" key="13">
    <source>
        <dbReference type="ARBA" id="ARBA00047899"/>
    </source>
</evidence>
<dbReference type="Proteomes" id="UP000026915">
    <property type="component" value="Chromosome 10"/>
</dbReference>
<keyword evidence="3 16" id="KW-0723">Serine/threonine-protein kinase</keyword>
<comment type="similarity">
    <text evidence="12">Belongs to the protein kinase superfamily. Ser/Thr protein kinase family. CDPK subfamily.</text>
</comment>
<dbReference type="GO" id="GO:0005737">
    <property type="term" value="C:cytoplasm"/>
    <property type="evidence" value="ECO:0000318"/>
    <property type="project" value="GO_Central"/>
</dbReference>
<proteinExistence type="inferred from homology"/>
<dbReference type="GO" id="GO:0005524">
    <property type="term" value="F:ATP binding"/>
    <property type="evidence" value="ECO:0007669"/>
    <property type="project" value="UniProtKB-UniRule"/>
</dbReference>
<dbReference type="Gramene" id="EOY17783">
    <property type="protein sequence ID" value="EOY17783"/>
    <property type="gene ID" value="TCM_042502"/>
</dbReference>
<keyword evidence="11 15" id="KW-0067">ATP-binding</keyword>
<dbReference type="InterPro" id="IPR008271">
    <property type="entry name" value="Ser/Thr_kinase_AS"/>
</dbReference>
<dbReference type="GO" id="GO:0009931">
    <property type="term" value="F:calcium-dependent protein serine/threonine kinase activity"/>
    <property type="evidence" value="ECO:0000318"/>
    <property type="project" value="GO_Central"/>
</dbReference>
<keyword evidence="8 15" id="KW-0547">Nucleotide-binding</keyword>
<dbReference type="EC" id="2.7.11.1" evidence="2"/>
<dbReference type="FunFam" id="1.10.510.10:FF:000178">
    <property type="entry name" value="Calcium-dependent protein kinase 5"/>
    <property type="match status" value="1"/>
</dbReference>
<comment type="catalytic activity">
    <reaction evidence="14">
        <text>L-seryl-[protein] + ATP = O-phospho-L-seryl-[protein] + ADP + H(+)</text>
        <dbReference type="Rhea" id="RHEA:17989"/>
        <dbReference type="Rhea" id="RHEA-COMP:9863"/>
        <dbReference type="Rhea" id="RHEA-COMP:11604"/>
        <dbReference type="ChEBI" id="CHEBI:15378"/>
        <dbReference type="ChEBI" id="CHEBI:29999"/>
        <dbReference type="ChEBI" id="CHEBI:30616"/>
        <dbReference type="ChEBI" id="CHEBI:83421"/>
        <dbReference type="ChEBI" id="CHEBI:456216"/>
        <dbReference type="EC" id="2.7.11.1"/>
    </reaction>
</comment>
<reference evidence="18 19" key="1">
    <citation type="journal article" date="2013" name="Genome Biol.">
        <title>The genome sequence of the most widely cultivated cacao type and its use to identify candidate genes regulating pod color.</title>
        <authorList>
            <person name="Motamayor J.C."/>
            <person name="Mockaitis K."/>
            <person name="Schmutz J."/>
            <person name="Haiminen N."/>
            <person name="Iii D.L."/>
            <person name="Cornejo O."/>
            <person name="Findley S.D."/>
            <person name="Zheng P."/>
            <person name="Utro F."/>
            <person name="Royaert S."/>
            <person name="Saski C."/>
            <person name="Jenkins J."/>
            <person name="Podicheti R."/>
            <person name="Zhao M."/>
            <person name="Scheffler B.E."/>
            <person name="Stack J.C."/>
            <person name="Feltus F.A."/>
            <person name="Mustiga G.M."/>
            <person name="Amores F."/>
            <person name="Phillips W."/>
            <person name="Marelli J.P."/>
            <person name="May G.D."/>
            <person name="Shapiro H."/>
            <person name="Ma J."/>
            <person name="Bustamante C.D."/>
            <person name="Schnell R.J."/>
            <person name="Main D."/>
            <person name="Gilbert D."/>
            <person name="Parida L."/>
            <person name="Kuhn D.N."/>
        </authorList>
    </citation>
    <scope>NUCLEOTIDE SEQUENCE [LARGE SCALE GENOMIC DNA]</scope>
    <source>
        <strain evidence="19">cv. Matina 1-6</strain>
    </source>
</reference>
<organism evidence="18 19">
    <name type="scientific">Theobroma cacao</name>
    <name type="common">Cacao</name>
    <name type="synonym">Cocoa</name>
    <dbReference type="NCBI Taxonomy" id="3641"/>
    <lineage>
        <taxon>Eukaryota</taxon>
        <taxon>Viridiplantae</taxon>
        <taxon>Streptophyta</taxon>
        <taxon>Embryophyta</taxon>
        <taxon>Tracheophyta</taxon>
        <taxon>Spermatophyta</taxon>
        <taxon>Magnoliopsida</taxon>
        <taxon>eudicotyledons</taxon>
        <taxon>Gunneridae</taxon>
        <taxon>Pentapetalae</taxon>
        <taxon>rosids</taxon>
        <taxon>malvids</taxon>
        <taxon>Malvales</taxon>
        <taxon>Malvaceae</taxon>
        <taxon>Byttnerioideae</taxon>
        <taxon>Theobroma</taxon>
    </lineage>
</organism>
<dbReference type="Pfam" id="PF00069">
    <property type="entry name" value="Pkinase"/>
    <property type="match status" value="1"/>
</dbReference>
<dbReference type="SMART" id="SM00220">
    <property type="entry name" value="S_TKc"/>
    <property type="match status" value="1"/>
</dbReference>
<dbReference type="AlphaFoldDB" id="A0A061FLK5"/>
<evidence type="ECO:0000256" key="11">
    <source>
        <dbReference type="ARBA" id="ARBA00022840"/>
    </source>
</evidence>